<keyword evidence="10 13" id="KW-0408">Iron</keyword>
<evidence type="ECO:0000256" key="14">
    <source>
        <dbReference type="RuleBase" id="RU000461"/>
    </source>
</evidence>
<dbReference type="InterPro" id="IPR050196">
    <property type="entry name" value="Cytochrome_P450_Monoox"/>
</dbReference>
<keyword evidence="11 14" id="KW-0503">Monooxygenase</keyword>
<evidence type="ECO:0000256" key="11">
    <source>
        <dbReference type="ARBA" id="ARBA00023033"/>
    </source>
</evidence>
<dbReference type="GO" id="GO:0016705">
    <property type="term" value="F:oxidoreductase activity, acting on paired donors, with incorporation or reduction of molecular oxygen"/>
    <property type="evidence" value="ECO:0007669"/>
    <property type="project" value="InterPro"/>
</dbReference>
<gene>
    <name evidence="17" type="primary">LOC113208746</name>
</gene>
<reference evidence="17" key="1">
    <citation type="submission" date="2025-08" db="UniProtKB">
        <authorList>
            <consortium name="RefSeq"/>
        </authorList>
    </citation>
    <scope>IDENTIFICATION</scope>
    <source>
        <tissue evidence="17">Whole organism</tissue>
    </source>
</reference>
<evidence type="ECO:0000256" key="6">
    <source>
        <dbReference type="ARBA" id="ARBA00022723"/>
    </source>
</evidence>
<evidence type="ECO:0000256" key="1">
    <source>
        <dbReference type="ARBA" id="ARBA00001971"/>
    </source>
</evidence>
<feature type="binding site" description="axial binding residue" evidence="13">
    <location>
        <position position="489"/>
    </location>
    <ligand>
        <name>heme</name>
        <dbReference type="ChEBI" id="CHEBI:30413"/>
    </ligand>
    <ligandPart>
        <name>Fe</name>
        <dbReference type="ChEBI" id="CHEBI:18248"/>
    </ligandPart>
</feature>
<dbReference type="Proteomes" id="UP000504606">
    <property type="component" value="Unplaced"/>
</dbReference>
<protein>
    <submittedName>
        <fullName evidence="17">Cytochrome P450 4C1-like</fullName>
    </submittedName>
</protein>
<dbReference type="SUPFAM" id="SSF48264">
    <property type="entry name" value="Cytochrome P450"/>
    <property type="match status" value="1"/>
</dbReference>
<feature type="transmembrane region" description="Helical" evidence="15">
    <location>
        <begin position="20"/>
        <end position="39"/>
    </location>
</feature>
<evidence type="ECO:0000256" key="4">
    <source>
        <dbReference type="ARBA" id="ARBA00010617"/>
    </source>
</evidence>
<organism evidence="16 17">
    <name type="scientific">Frankliniella occidentalis</name>
    <name type="common">Western flower thrips</name>
    <name type="synonym">Euthrips occidentalis</name>
    <dbReference type="NCBI Taxonomy" id="133901"/>
    <lineage>
        <taxon>Eukaryota</taxon>
        <taxon>Metazoa</taxon>
        <taxon>Ecdysozoa</taxon>
        <taxon>Arthropoda</taxon>
        <taxon>Hexapoda</taxon>
        <taxon>Insecta</taxon>
        <taxon>Pterygota</taxon>
        <taxon>Neoptera</taxon>
        <taxon>Paraneoptera</taxon>
        <taxon>Thysanoptera</taxon>
        <taxon>Terebrantia</taxon>
        <taxon>Thripoidea</taxon>
        <taxon>Thripidae</taxon>
        <taxon>Frankliniella</taxon>
    </lineage>
</organism>
<evidence type="ECO:0000256" key="5">
    <source>
        <dbReference type="ARBA" id="ARBA00022617"/>
    </source>
</evidence>
<keyword evidence="12 15" id="KW-0472">Membrane</keyword>
<name>A0A6J1SQS9_FRAOC</name>
<dbReference type="InterPro" id="IPR001128">
    <property type="entry name" value="Cyt_P450"/>
</dbReference>
<feature type="transmembrane region" description="Helical" evidence="15">
    <location>
        <begin position="155"/>
        <end position="176"/>
    </location>
</feature>
<dbReference type="Pfam" id="PF00067">
    <property type="entry name" value="p450"/>
    <property type="match status" value="1"/>
</dbReference>
<dbReference type="KEGG" id="foc:113208746"/>
<dbReference type="CDD" id="cd20628">
    <property type="entry name" value="CYP4"/>
    <property type="match status" value="1"/>
</dbReference>
<comment type="cofactor">
    <cofactor evidence="1 13">
        <name>heme</name>
        <dbReference type="ChEBI" id="CHEBI:30413"/>
    </cofactor>
</comment>
<keyword evidence="16" id="KW-1185">Reference proteome</keyword>
<dbReference type="GO" id="GO:0004497">
    <property type="term" value="F:monooxygenase activity"/>
    <property type="evidence" value="ECO:0007669"/>
    <property type="project" value="UniProtKB-KW"/>
</dbReference>
<keyword evidence="5 13" id="KW-0349">Heme</keyword>
<evidence type="ECO:0000256" key="8">
    <source>
        <dbReference type="ARBA" id="ARBA00022848"/>
    </source>
</evidence>
<evidence type="ECO:0000256" key="10">
    <source>
        <dbReference type="ARBA" id="ARBA00023004"/>
    </source>
</evidence>
<dbReference type="AlphaFoldDB" id="A0A6J1SQS9"/>
<keyword evidence="9 14" id="KW-0560">Oxidoreductase</keyword>
<dbReference type="OrthoDB" id="1470350at2759"/>
<evidence type="ECO:0000256" key="7">
    <source>
        <dbReference type="ARBA" id="ARBA00022824"/>
    </source>
</evidence>
<accession>A0A6J1SQS9</accession>
<dbReference type="Gene3D" id="1.10.630.10">
    <property type="entry name" value="Cytochrome P450"/>
    <property type="match status" value="1"/>
</dbReference>
<dbReference type="PRINTS" id="PR00385">
    <property type="entry name" value="P450"/>
</dbReference>
<sequence length="556" mass="63101">MSVISVVLGGFGASATRPEMLTSALLVGALGAAVLYYMLYSWKRRRMYSLAAKIPGPTGLPVIGNVFDVVGDTEETVRKTMAQFQQFRPTYKYWLGPLLLVALTDPRDLEIVLNNYKYTDKSHFYNVFHPLGGQGVFNAAGDQWRRNRKIISPAFNFNFLVQFVAVFHEMAMRLVGKMKARADGQSFDSYKLVELCTLDAIAVTAMGVDVNAQDDDNSEWIRAIRRCFQITRERLVKPWLLPDATFYLTKDSRDQQVCLDIVNKFAHEVISRKKAEYRKAKAELDADPVASKAAAKAREQSRLQQDDDEVVGVRKKQTFLELLIERSESEDGCALTDNELRDEVVTLLIAGQDTTATDNCFNLLMLALHQDVQEAVHQELLDIMGDDPSTCPTYNDLNQMKHLERVIKETLRLYPSAPFIGRDLDHELDVTDYRLPAGCTVLLGLYGTHRLPDHWPEPDKFDPDRFLPERSVGRHPYAFVPFSGGPRNCVGQKYAMLQMKTILSTVIRHFQILPGQDCESMEKFRLQVDFSMTVAGGHNIRLVPRYQGMPERMRSL</sequence>
<dbReference type="InterPro" id="IPR036396">
    <property type="entry name" value="Cyt_P450_sf"/>
</dbReference>
<evidence type="ECO:0000313" key="16">
    <source>
        <dbReference type="Proteomes" id="UP000504606"/>
    </source>
</evidence>
<comment type="subcellular location">
    <subcellularLocation>
        <location evidence="3">Endoplasmic reticulum membrane</location>
        <topology evidence="3">Peripheral membrane protein</topology>
    </subcellularLocation>
    <subcellularLocation>
        <location evidence="2">Microsome membrane</location>
        <topology evidence="2">Peripheral membrane protein</topology>
    </subcellularLocation>
</comment>
<dbReference type="PANTHER" id="PTHR24291">
    <property type="entry name" value="CYTOCHROME P450 FAMILY 4"/>
    <property type="match status" value="1"/>
</dbReference>
<comment type="similarity">
    <text evidence="4 14">Belongs to the cytochrome P450 family.</text>
</comment>
<dbReference type="PROSITE" id="PS00086">
    <property type="entry name" value="CYTOCHROME_P450"/>
    <property type="match status" value="1"/>
</dbReference>
<evidence type="ECO:0000256" key="15">
    <source>
        <dbReference type="SAM" id="Phobius"/>
    </source>
</evidence>
<dbReference type="PRINTS" id="PR00463">
    <property type="entry name" value="EP450I"/>
</dbReference>
<evidence type="ECO:0000256" key="9">
    <source>
        <dbReference type="ARBA" id="ARBA00023002"/>
    </source>
</evidence>
<evidence type="ECO:0000313" key="17">
    <source>
        <dbReference type="RefSeq" id="XP_026281690.1"/>
    </source>
</evidence>
<keyword evidence="8" id="KW-0492">Microsome</keyword>
<evidence type="ECO:0000256" key="13">
    <source>
        <dbReference type="PIRSR" id="PIRSR602401-1"/>
    </source>
</evidence>
<evidence type="ECO:0000256" key="3">
    <source>
        <dbReference type="ARBA" id="ARBA00004406"/>
    </source>
</evidence>
<dbReference type="GO" id="GO:0005789">
    <property type="term" value="C:endoplasmic reticulum membrane"/>
    <property type="evidence" value="ECO:0007669"/>
    <property type="project" value="UniProtKB-SubCell"/>
</dbReference>
<dbReference type="GO" id="GO:0020037">
    <property type="term" value="F:heme binding"/>
    <property type="evidence" value="ECO:0007669"/>
    <property type="project" value="InterPro"/>
</dbReference>
<keyword evidence="7" id="KW-0256">Endoplasmic reticulum</keyword>
<dbReference type="PANTHER" id="PTHR24291:SF189">
    <property type="entry name" value="CYTOCHROME P450 4C3-RELATED"/>
    <property type="match status" value="1"/>
</dbReference>
<dbReference type="GeneID" id="113208746"/>
<dbReference type="GO" id="GO:0005506">
    <property type="term" value="F:iron ion binding"/>
    <property type="evidence" value="ECO:0007669"/>
    <property type="project" value="InterPro"/>
</dbReference>
<keyword evidence="15" id="KW-0812">Transmembrane</keyword>
<dbReference type="RefSeq" id="XP_026281690.1">
    <property type="nucleotide sequence ID" value="XM_026425905.2"/>
</dbReference>
<keyword evidence="15" id="KW-1133">Transmembrane helix</keyword>
<dbReference type="InterPro" id="IPR017972">
    <property type="entry name" value="Cyt_P450_CS"/>
</dbReference>
<dbReference type="InterPro" id="IPR002401">
    <property type="entry name" value="Cyt_P450_E_grp-I"/>
</dbReference>
<evidence type="ECO:0000256" key="2">
    <source>
        <dbReference type="ARBA" id="ARBA00004174"/>
    </source>
</evidence>
<proteinExistence type="inferred from homology"/>
<keyword evidence="6 13" id="KW-0479">Metal-binding</keyword>
<evidence type="ECO:0000256" key="12">
    <source>
        <dbReference type="ARBA" id="ARBA00023136"/>
    </source>
</evidence>